<evidence type="ECO:0000256" key="1">
    <source>
        <dbReference type="SAM" id="MobiDB-lite"/>
    </source>
</evidence>
<organism evidence="2 3">
    <name type="scientific">Protopolystoma xenopodis</name>
    <dbReference type="NCBI Taxonomy" id="117903"/>
    <lineage>
        <taxon>Eukaryota</taxon>
        <taxon>Metazoa</taxon>
        <taxon>Spiralia</taxon>
        <taxon>Lophotrochozoa</taxon>
        <taxon>Platyhelminthes</taxon>
        <taxon>Monogenea</taxon>
        <taxon>Polyopisthocotylea</taxon>
        <taxon>Polystomatidea</taxon>
        <taxon>Polystomatidae</taxon>
        <taxon>Protopolystoma</taxon>
    </lineage>
</organism>
<dbReference type="AlphaFoldDB" id="A0A3S5B8I5"/>
<keyword evidence="3" id="KW-1185">Reference proteome</keyword>
<feature type="compositionally biased region" description="Basic and acidic residues" evidence="1">
    <location>
        <begin position="1"/>
        <end position="10"/>
    </location>
</feature>
<dbReference type="Proteomes" id="UP000784294">
    <property type="component" value="Unassembled WGS sequence"/>
</dbReference>
<reference evidence="2" key="1">
    <citation type="submission" date="2018-11" db="EMBL/GenBank/DDBJ databases">
        <authorList>
            <consortium name="Pathogen Informatics"/>
        </authorList>
    </citation>
    <scope>NUCLEOTIDE SEQUENCE</scope>
</reference>
<dbReference type="EMBL" id="CAAALY010261622">
    <property type="protein sequence ID" value="VEL39543.1"/>
    <property type="molecule type" value="Genomic_DNA"/>
</dbReference>
<protein>
    <submittedName>
        <fullName evidence="2">Uncharacterized protein</fullName>
    </submittedName>
</protein>
<comment type="caution">
    <text evidence="2">The sequence shown here is derived from an EMBL/GenBank/DDBJ whole genome shotgun (WGS) entry which is preliminary data.</text>
</comment>
<gene>
    <name evidence="2" type="ORF">PXEA_LOCUS32983</name>
</gene>
<feature type="region of interest" description="Disordered" evidence="1">
    <location>
        <begin position="1"/>
        <end position="25"/>
    </location>
</feature>
<proteinExistence type="predicted"/>
<feature type="compositionally biased region" description="Polar residues" evidence="1">
    <location>
        <begin position="61"/>
        <end position="71"/>
    </location>
</feature>
<sequence>MKMSQRDVRRAPGQREQWASKKQRERERVNLFVGCTSWPGVGQMSEPTWARSTTAQTSVHRCVPASSSSPHSAWLNRSPMYKKH</sequence>
<evidence type="ECO:0000313" key="3">
    <source>
        <dbReference type="Proteomes" id="UP000784294"/>
    </source>
</evidence>
<feature type="region of interest" description="Disordered" evidence="1">
    <location>
        <begin position="61"/>
        <end position="84"/>
    </location>
</feature>
<name>A0A3S5B8I5_9PLAT</name>
<accession>A0A3S5B8I5</accession>
<evidence type="ECO:0000313" key="2">
    <source>
        <dbReference type="EMBL" id="VEL39543.1"/>
    </source>
</evidence>